<name>A0A098VU30_9MICR</name>
<dbReference type="OrthoDB" id="292747at2759"/>
<keyword evidence="1" id="KW-0812">Transmembrane</keyword>
<dbReference type="UniPathway" id="UPA00378"/>
<dbReference type="RefSeq" id="XP_013237661.1">
    <property type="nucleotide sequence ID" value="XM_013382207.1"/>
</dbReference>
<proteinExistence type="inferred from homology"/>
<organism evidence="3 4">
    <name type="scientific">Mitosporidium daphniae</name>
    <dbReference type="NCBI Taxonomy" id="1485682"/>
    <lineage>
        <taxon>Eukaryota</taxon>
        <taxon>Fungi</taxon>
        <taxon>Fungi incertae sedis</taxon>
        <taxon>Microsporidia</taxon>
        <taxon>Mitosporidium</taxon>
    </lineage>
</organism>
<feature type="domain" description="Protein O-mannosyl-transferase C-terminal four TM" evidence="2">
    <location>
        <begin position="263"/>
        <end position="437"/>
    </location>
</feature>
<comment type="function">
    <text evidence="1">Transfers mannose from Dol-P-mannose to Ser or Thr residues on proteins.</text>
</comment>
<evidence type="ECO:0000259" key="2">
    <source>
        <dbReference type="Pfam" id="PF16192"/>
    </source>
</evidence>
<comment type="catalytic activity">
    <reaction evidence="1">
        <text>a di-trans,poly-cis-dolichyl beta-D-mannosyl phosphate + L-seryl-[protein] = 3-O-(alpha-D-mannosyl)-L-seryl-[protein] + a di-trans,poly-cis-dolichyl phosphate + H(+)</text>
        <dbReference type="Rhea" id="RHEA:17377"/>
        <dbReference type="Rhea" id="RHEA-COMP:9863"/>
        <dbReference type="Rhea" id="RHEA-COMP:13546"/>
        <dbReference type="Rhea" id="RHEA-COMP:19498"/>
        <dbReference type="Rhea" id="RHEA-COMP:19501"/>
        <dbReference type="ChEBI" id="CHEBI:15378"/>
        <dbReference type="ChEBI" id="CHEBI:29999"/>
        <dbReference type="ChEBI" id="CHEBI:57683"/>
        <dbReference type="ChEBI" id="CHEBI:58211"/>
        <dbReference type="ChEBI" id="CHEBI:137321"/>
        <dbReference type="EC" id="2.4.1.109"/>
    </reaction>
</comment>
<feature type="transmembrane region" description="Helical" evidence="1">
    <location>
        <begin position="350"/>
        <end position="367"/>
    </location>
</feature>
<accession>A0A098VU30</accession>
<feature type="transmembrane region" description="Helical" evidence="1">
    <location>
        <begin position="323"/>
        <end position="343"/>
    </location>
</feature>
<dbReference type="GO" id="GO:0005789">
    <property type="term" value="C:endoplasmic reticulum membrane"/>
    <property type="evidence" value="ECO:0007669"/>
    <property type="project" value="UniProtKB-SubCell"/>
</dbReference>
<dbReference type="PANTHER" id="PTHR10050">
    <property type="entry name" value="DOLICHYL-PHOSPHATE-MANNOSE--PROTEIN MANNOSYLTRANSFERASE"/>
    <property type="match status" value="1"/>
</dbReference>
<dbReference type="PANTHER" id="PTHR10050:SF46">
    <property type="entry name" value="PROTEIN O-MANNOSYL-TRANSFERASE 2"/>
    <property type="match status" value="1"/>
</dbReference>
<keyword evidence="1" id="KW-0808">Transferase</keyword>
<dbReference type="InterPro" id="IPR036300">
    <property type="entry name" value="MIR_dom_sf"/>
</dbReference>
<comment type="caution">
    <text evidence="1">Lacks conserved residue(s) required for the propagation of feature annotation.</text>
</comment>
<dbReference type="GeneID" id="25259891"/>
<dbReference type="Proteomes" id="UP000029725">
    <property type="component" value="Unassembled WGS sequence"/>
</dbReference>
<dbReference type="EC" id="2.4.1.109" evidence="1"/>
<evidence type="ECO:0000313" key="3">
    <source>
        <dbReference type="EMBL" id="KGG51216.1"/>
    </source>
</evidence>
<sequence length="456" mass="51122">MQSDPDTSDNKSTASPKEEAIYKLSASTSASPGHLDRYDCFFIFLLFLPSCFTRFRFISVPFDTVYAALVIIVGHPIKLCSYSKYIPVCLAADGRSYPQIHLDGKVSSGGTAVFGTSSLESPSGDSVWVLNFVSGEANGDLFANIYHPKTDSYLLTHDVASPLTLTNMEVTTTKDKFNPHCVWKLLNVSLPVSSKSFIFKIVNNVTGTVLIDFERNLPEWGRYQREISSSSKVLLSGHPPDRSCWSMYPETYRRGESPKTRSFWLKFVEHQILFYKFNMLLDGNHPAASDPISWPLHPGINKGVSFWDDIYLNKHIYLIGNPLAWILCVLALMVSLFALLVCFKSSKETLLFLPLGAWAFHYLPYFLCRTKLLYLHYYLPAFSFSALAVGCMLQYFFRSGRASTLTAAILGLCAALIYCAYLKISLFNNGVESLSNEILDFLSDSSSHPLSLLLMN</sequence>
<reference evidence="3 4" key="1">
    <citation type="submission" date="2014-04" db="EMBL/GenBank/DDBJ databases">
        <title>A new species of microsporidia sheds light on the evolution of extreme parasitism.</title>
        <authorList>
            <person name="Haag K.L."/>
            <person name="James T.Y."/>
            <person name="Larsson R."/>
            <person name="Schaer T.M."/>
            <person name="Refardt D."/>
            <person name="Pombert J.-F."/>
            <person name="Ebert D."/>
        </authorList>
    </citation>
    <scope>NUCLEOTIDE SEQUENCE [LARGE SCALE GENOMIC DNA]</scope>
    <source>
        <strain evidence="3 4">UGP3</strain>
        <tissue evidence="3">Spores</tissue>
    </source>
</reference>
<keyword evidence="1" id="KW-0328">Glycosyltransferase</keyword>
<dbReference type="InterPro" id="IPR032421">
    <property type="entry name" value="PMT_4TMC"/>
</dbReference>
<comment type="catalytic activity">
    <reaction evidence="1">
        <text>a di-trans,poly-cis-dolichyl beta-D-mannosyl phosphate + L-threonyl-[protein] = 3-O-(alpha-D-mannosyl)-L-threonyl-[protein] + a di-trans,poly-cis-dolichyl phosphate + H(+)</text>
        <dbReference type="Rhea" id="RHEA:53396"/>
        <dbReference type="Rhea" id="RHEA-COMP:11060"/>
        <dbReference type="Rhea" id="RHEA-COMP:13547"/>
        <dbReference type="Rhea" id="RHEA-COMP:19498"/>
        <dbReference type="Rhea" id="RHEA-COMP:19501"/>
        <dbReference type="ChEBI" id="CHEBI:15378"/>
        <dbReference type="ChEBI" id="CHEBI:30013"/>
        <dbReference type="ChEBI" id="CHEBI:57683"/>
        <dbReference type="ChEBI" id="CHEBI:58211"/>
        <dbReference type="ChEBI" id="CHEBI:137323"/>
        <dbReference type="EC" id="2.4.1.109"/>
    </reaction>
</comment>
<dbReference type="EMBL" id="JMKJ01000344">
    <property type="protein sequence ID" value="KGG51216.1"/>
    <property type="molecule type" value="Genomic_DNA"/>
</dbReference>
<dbReference type="HOGENOM" id="CLU_600039_0_0_1"/>
<comment type="pathway">
    <text evidence="1">Protein modification; protein glycosylation.</text>
</comment>
<dbReference type="Pfam" id="PF16192">
    <property type="entry name" value="PMT_4TMC"/>
    <property type="match status" value="1"/>
</dbReference>
<gene>
    <name evidence="3" type="ORF">DI09_40p20</name>
</gene>
<evidence type="ECO:0000256" key="1">
    <source>
        <dbReference type="RuleBase" id="RU367007"/>
    </source>
</evidence>
<dbReference type="GO" id="GO:0004169">
    <property type="term" value="F:dolichyl-phosphate-mannose-protein mannosyltransferase activity"/>
    <property type="evidence" value="ECO:0007669"/>
    <property type="project" value="UniProtKB-UniRule"/>
</dbReference>
<dbReference type="AlphaFoldDB" id="A0A098VU30"/>
<comment type="subcellular location">
    <subcellularLocation>
        <location evidence="1">Endoplasmic reticulum membrane</location>
        <topology evidence="1">Multi-pass membrane protein</topology>
    </subcellularLocation>
</comment>
<dbReference type="SUPFAM" id="SSF82109">
    <property type="entry name" value="MIR domain"/>
    <property type="match status" value="1"/>
</dbReference>
<dbReference type="VEuPathDB" id="MicrosporidiaDB:DI09_40p20"/>
<dbReference type="InterPro" id="IPR027005">
    <property type="entry name" value="PMT-like"/>
</dbReference>
<keyword evidence="4" id="KW-1185">Reference proteome</keyword>
<comment type="similarity">
    <text evidence="1">Belongs to the glycosyltransferase 39 family.</text>
</comment>
<keyword evidence="1" id="KW-1133">Transmembrane helix</keyword>
<protein>
    <recommendedName>
        <fullName evidence="1">Dolichyl-phosphate-mannose--protein mannosyltransferase</fullName>
        <ecNumber evidence="1">2.4.1.109</ecNumber>
    </recommendedName>
</protein>
<evidence type="ECO:0000313" key="4">
    <source>
        <dbReference type="Proteomes" id="UP000029725"/>
    </source>
</evidence>
<feature type="transmembrane region" description="Helical" evidence="1">
    <location>
        <begin position="373"/>
        <end position="397"/>
    </location>
</feature>
<keyword evidence="1" id="KW-0256">Endoplasmic reticulum</keyword>
<keyword evidence="1" id="KW-0472">Membrane</keyword>
<dbReference type="Gene3D" id="2.80.10.50">
    <property type="match status" value="1"/>
</dbReference>
<feature type="transmembrane region" description="Helical" evidence="1">
    <location>
        <begin position="404"/>
        <end position="424"/>
    </location>
</feature>
<comment type="caution">
    <text evidence="3">The sequence shown here is derived from an EMBL/GenBank/DDBJ whole genome shotgun (WGS) entry which is preliminary data.</text>
</comment>